<dbReference type="InterPro" id="IPR027538">
    <property type="entry name" value="Get1_fungi"/>
</dbReference>
<comment type="caution">
    <text evidence="9">Lacks conserved residue(s) required for the propagation of feature annotation.</text>
</comment>
<evidence type="ECO:0000256" key="3">
    <source>
        <dbReference type="ARBA" id="ARBA00022448"/>
    </source>
</evidence>
<evidence type="ECO:0000256" key="4">
    <source>
        <dbReference type="ARBA" id="ARBA00022576"/>
    </source>
</evidence>
<dbReference type="Gene3D" id="4.10.1250.10">
    <property type="entry name" value="Aminomethyltransferase fragment"/>
    <property type="match status" value="1"/>
</dbReference>
<feature type="topological domain" description="Lumenal" evidence="9">
    <location>
        <begin position="1"/>
        <end position="4"/>
    </location>
</feature>
<dbReference type="Pfam" id="PF08669">
    <property type="entry name" value="GCV_T_C"/>
    <property type="match status" value="1"/>
</dbReference>
<dbReference type="GO" id="GO:0005739">
    <property type="term" value="C:mitochondrion"/>
    <property type="evidence" value="ECO:0007669"/>
    <property type="project" value="TreeGrafter"/>
</dbReference>
<keyword evidence="9" id="KW-0472">Membrane</keyword>
<accession>A0A177FI24</accession>
<evidence type="ECO:0000259" key="13">
    <source>
        <dbReference type="Pfam" id="PF08669"/>
    </source>
</evidence>
<dbReference type="OrthoDB" id="10263536at2759"/>
<keyword evidence="5" id="KW-0808">Transferase</keyword>
<feature type="domain" description="GCVT N-terminal" evidence="12">
    <location>
        <begin position="294"/>
        <end position="578"/>
    </location>
</feature>
<dbReference type="Gene3D" id="3.30.70.1400">
    <property type="entry name" value="Aminomethyltransferase beta-barrel domains"/>
    <property type="match status" value="1"/>
</dbReference>
<comment type="similarity">
    <text evidence="1">Belongs to the GcvT family.</text>
</comment>
<dbReference type="EMBL" id="LVKK01000007">
    <property type="protein sequence ID" value="OAG43953.1"/>
    <property type="molecule type" value="Genomic_DNA"/>
</dbReference>
<dbReference type="Gene3D" id="1.10.287.660">
    <property type="entry name" value="Helix hairpin bin"/>
    <property type="match status" value="1"/>
</dbReference>
<reference evidence="14 15" key="1">
    <citation type="submission" date="2016-03" db="EMBL/GenBank/DDBJ databases">
        <title>Draft genome sequence of the Fonsecaea monophora CBS 269.37.</title>
        <authorList>
            <person name="Bombassaro A."/>
            <person name="Vinicius W.A."/>
            <person name="De Hoog S."/>
            <person name="Sun J."/>
            <person name="Souza E.M."/>
            <person name="Raittz R.T."/>
            <person name="Costa F."/>
            <person name="Leao A.C."/>
            <person name="Tadra-Sfeir M.Z."/>
            <person name="Baura V."/>
            <person name="Balsanelli E."/>
            <person name="Pedrosa F.O."/>
            <person name="Moreno L.F."/>
            <person name="Steffens M.B."/>
            <person name="Xi L."/>
            <person name="Bocca A.L."/>
            <person name="Felipe M.S."/>
            <person name="Teixeira M."/>
            <person name="Telles Filho F.Q."/>
            <person name="Azevedo C.M."/>
            <person name="Gomes R."/>
            <person name="Vicente V.A."/>
        </authorList>
    </citation>
    <scope>NUCLEOTIDE SEQUENCE [LARGE SCALE GENOMIC DNA]</scope>
    <source>
        <strain evidence="14 15">CBS 269.37</strain>
    </source>
</reference>
<feature type="topological domain" description="Cytoplasmic" evidence="9">
    <location>
        <begin position="162"/>
        <end position="697"/>
    </location>
</feature>
<dbReference type="InterPro" id="IPR029012">
    <property type="entry name" value="Helix_hairpin_bin_sf"/>
</dbReference>
<name>A0A177FI24_9EURO</name>
<feature type="signal peptide" evidence="11">
    <location>
        <begin position="1"/>
        <end position="20"/>
    </location>
</feature>
<keyword evidence="9" id="KW-0812">Transmembrane</keyword>
<dbReference type="AlphaFoldDB" id="A0A177FI24"/>
<keyword evidence="9" id="KW-0256">Endoplasmic reticulum</keyword>
<evidence type="ECO:0000256" key="7">
    <source>
        <dbReference type="ARBA" id="ARBA00031395"/>
    </source>
</evidence>
<dbReference type="FunFam" id="2.40.30.110:FF:000002">
    <property type="entry name" value="Aminomethyltransferase"/>
    <property type="match status" value="1"/>
</dbReference>
<keyword evidence="11" id="KW-0732">Signal</keyword>
<gene>
    <name evidence="9" type="primary">GET1</name>
    <name evidence="14" type="ORF">AYO21_01805</name>
</gene>
<dbReference type="InterPro" id="IPR029043">
    <property type="entry name" value="GcvT/YgfZ_C"/>
</dbReference>
<dbReference type="GO" id="GO:0005960">
    <property type="term" value="C:glycine cleavage complex"/>
    <property type="evidence" value="ECO:0007669"/>
    <property type="project" value="InterPro"/>
</dbReference>
<dbReference type="InterPro" id="IPR013977">
    <property type="entry name" value="GcvT_C"/>
</dbReference>
<dbReference type="InterPro" id="IPR027266">
    <property type="entry name" value="TrmE/GcvT-like"/>
</dbReference>
<keyword evidence="4" id="KW-0032">Aminotransferase</keyword>
<dbReference type="FunFam" id="3.30.70.1400:FF:000001">
    <property type="entry name" value="Aminomethyltransferase"/>
    <property type="match status" value="1"/>
</dbReference>
<dbReference type="NCBIfam" id="TIGR00528">
    <property type="entry name" value="gcvT"/>
    <property type="match status" value="1"/>
</dbReference>
<protein>
    <recommendedName>
        <fullName evidence="2">aminomethyltransferase</fullName>
        <ecNumber evidence="2">2.1.2.10</ecNumber>
    </recommendedName>
    <alternativeName>
        <fullName evidence="7">Glycine cleavage system T protein</fullName>
    </alternativeName>
</protein>
<evidence type="ECO:0000256" key="8">
    <source>
        <dbReference type="ARBA" id="ARBA00047665"/>
    </source>
</evidence>
<evidence type="ECO:0000313" key="14">
    <source>
        <dbReference type="EMBL" id="OAG43953.1"/>
    </source>
</evidence>
<dbReference type="HAMAP" id="MF_03113">
    <property type="entry name" value="Get1"/>
    <property type="match status" value="1"/>
</dbReference>
<dbReference type="Gene3D" id="3.30.1360.120">
    <property type="entry name" value="Probable tRNA modification gtpase trme, domain 1"/>
    <property type="match status" value="1"/>
</dbReference>
<evidence type="ECO:0000256" key="10">
    <source>
        <dbReference type="SAM" id="MobiDB-lite"/>
    </source>
</evidence>
<dbReference type="InterPro" id="IPR028945">
    <property type="entry name" value="Get1"/>
</dbReference>
<comment type="catalytic activity">
    <reaction evidence="8">
        <text>N(6)-[(R)-S(8)-aminomethyldihydrolipoyl]-L-lysyl-[protein] + (6S)-5,6,7,8-tetrahydrofolate = N(6)-[(R)-dihydrolipoyl]-L-lysyl-[protein] + (6R)-5,10-methylene-5,6,7,8-tetrahydrofolate + NH4(+)</text>
        <dbReference type="Rhea" id="RHEA:16945"/>
        <dbReference type="Rhea" id="RHEA-COMP:10475"/>
        <dbReference type="Rhea" id="RHEA-COMP:10492"/>
        <dbReference type="ChEBI" id="CHEBI:15636"/>
        <dbReference type="ChEBI" id="CHEBI:28938"/>
        <dbReference type="ChEBI" id="CHEBI:57453"/>
        <dbReference type="ChEBI" id="CHEBI:83100"/>
        <dbReference type="ChEBI" id="CHEBI:83143"/>
        <dbReference type="EC" id="2.1.2.10"/>
    </reaction>
</comment>
<dbReference type="GO" id="GO:0004047">
    <property type="term" value="F:aminomethyltransferase activity"/>
    <property type="evidence" value="ECO:0007669"/>
    <property type="project" value="UniProtKB-EC"/>
</dbReference>
<dbReference type="PANTHER" id="PTHR43757">
    <property type="entry name" value="AMINOMETHYLTRANSFERASE"/>
    <property type="match status" value="1"/>
</dbReference>
<dbReference type="Pfam" id="PF01571">
    <property type="entry name" value="GCV_T"/>
    <property type="match status" value="1"/>
</dbReference>
<evidence type="ECO:0000256" key="6">
    <source>
        <dbReference type="ARBA" id="ARBA00023054"/>
    </source>
</evidence>
<organism evidence="14 15">
    <name type="scientific">Fonsecaea monophora</name>
    <dbReference type="NCBI Taxonomy" id="254056"/>
    <lineage>
        <taxon>Eukaryota</taxon>
        <taxon>Fungi</taxon>
        <taxon>Dikarya</taxon>
        <taxon>Ascomycota</taxon>
        <taxon>Pezizomycotina</taxon>
        <taxon>Eurotiomycetes</taxon>
        <taxon>Chaetothyriomycetidae</taxon>
        <taxon>Chaetothyriales</taxon>
        <taxon>Herpotrichiellaceae</taxon>
        <taxon>Fonsecaea</taxon>
    </lineage>
</organism>
<evidence type="ECO:0000256" key="5">
    <source>
        <dbReference type="ARBA" id="ARBA00022679"/>
    </source>
</evidence>
<dbReference type="InterPro" id="IPR006223">
    <property type="entry name" value="GcvT"/>
</dbReference>
<dbReference type="PANTHER" id="PTHR43757:SF2">
    <property type="entry name" value="AMINOMETHYLTRANSFERASE, MITOCHONDRIAL"/>
    <property type="match status" value="1"/>
</dbReference>
<proteinExistence type="inferred from homology"/>
<dbReference type="Proteomes" id="UP000077002">
    <property type="component" value="Unassembled WGS sequence"/>
</dbReference>
<dbReference type="GO" id="GO:0043529">
    <property type="term" value="C:GET complex"/>
    <property type="evidence" value="ECO:0007669"/>
    <property type="project" value="InterPro"/>
</dbReference>
<dbReference type="InterPro" id="IPR006222">
    <property type="entry name" value="GCVT_N"/>
</dbReference>
<dbReference type="InterPro" id="IPR028896">
    <property type="entry name" value="GcvT/YgfZ/DmdA"/>
</dbReference>
<dbReference type="GO" id="GO:0071816">
    <property type="term" value="P:tail-anchored membrane protein insertion into ER membrane"/>
    <property type="evidence" value="ECO:0007669"/>
    <property type="project" value="InterPro"/>
</dbReference>
<dbReference type="SUPFAM" id="SSF101790">
    <property type="entry name" value="Aminomethyltransferase beta-barrel domain"/>
    <property type="match status" value="1"/>
</dbReference>
<keyword evidence="6" id="KW-0175">Coiled coil</keyword>
<keyword evidence="15" id="KW-1185">Reference proteome</keyword>
<dbReference type="GO" id="GO:0006546">
    <property type="term" value="P:glycine catabolic process"/>
    <property type="evidence" value="ECO:0007669"/>
    <property type="project" value="InterPro"/>
</dbReference>
<sequence length="697" mass="77333">MVSLLVTVFIIQLVCHLVLTIGSKPINDLSSADMQEQTRLRREVLRLKREMNAISAQDEFSKWAKLRRQHDKAMEQHDKKAAAVSSSRSSFDTKATAIRWTCTSGLRLALQFWHAKTPVFTYPRGWFPWYIEWLLGFPRCPYGGVSINVWSTACATVIALVWDVLVYLIQSAQRGQTGTGKQQQQKKKLVLSVTVMMKIPTPRQGLKPVLATALAQTNKGPSLRPRRELSFLVTSSSPSSPRHPVRRHLPELIPIPIPIPQTTPTFPSSGLSHAQRRHASTKPEPEAELKRTPLYDLHVSLGAKMVPYAAYAMPVTYPDLSHKDSHLWTRQHASVFDVSHMVQHKLSGELAEEFLMTITPSAINEIEKHRSTLSCLLNEEGGIVDDTVISRIGKDSFYFVTNAGCREKDIAYLDQHITKFLKAKAASGDKINWHVLDHHALLALQGPESASLLQSLIFNDTDDDSLDTSLDTLYFGSSRWLQLTLPDSGMNTPSLLISRTGYTGEDGFEISIPPENGDATELATNIAKALTADSSKVRWAGLGARDSLRLEAGMCLYGHDLDEKITPPMAALGWLVGKSRRVDNPIPAFNGHHIINKQLASPKTMPERRVGLLIEKGPAAREGAEIVDPENNNQVIGHITSGSPSPTLDGQNIAMGYIKNGFHKRGTPVGVRVRKNVRKAEVAKMPFVPNKFYSRPS</sequence>
<evidence type="ECO:0000256" key="2">
    <source>
        <dbReference type="ARBA" id="ARBA00012616"/>
    </source>
</evidence>
<dbReference type="Gene3D" id="2.40.30.110">
    <property type="entry name" value="Aminomethyltransferase beta-barrel domains"/>
    <property type="match status" value="1"/>
</dbReference>
<feature type="domain" description="Aminomethyltransferase C-terminal" evidence="13">
    <location>
        <begin position="608"/>
        <end position="688"/>
    </location>
</feature>
<comment type="similarity">
    <text evidence="9">Belongs to the WRB/GET1 family.</text>
</comment>
<dbReference type="Pfam" id="PF04420">
    <property type="entry name" value="CHD5"/>
    <property type="match status" value="1"/>
</dbReference>
<evidence type="ECO:0000256" key="1">
    <source>
        <dbReference type="ARBA" id="ARBA00008609"/>
    </source>
</evidence>
<feature type="region of interest" description="Disordered" evidence="10">
    <location>
        <begin position="264"/>
        <end position="288"/>
    </location>
</feature>
<dbReference type="EC" id="2.1.2.10" evidence="2"/>
<keyword evidence="3 9" id="KW-0813">Transport</keyword>
<evidence type="ECO:0000256" key="9">
    <source>
        <dbReference type="HAMAP-Rule" id="MF_03113"/>
    </source>
</evidence>
<comment type="caution">
    <text evidence="14">The sequence shown here is derived from an EMBL/GenBank/DDBJ whole genome shotgun (WGS) entry which is preliminary data.</text>
</comment>
<evidence type="ECO:0000259" key="12">
    <source>
        <dbReference type="Pfam" id="PF01571"/>
    </source>
</evidence>
<feature type="chain" id="PRO_5008061160" description="aminomethyltransferase" evidence="11">
    <location>
        <begin position="21"/>
        <end position="697"/>
    </location>
</feature>
<dbReference type="SUPFAM" id="SSF103025">
    <property type="entry name" value="Folate-binding domain"/>
    <property type="match status" value="1"/>
</dbReference>
<keyword evidence="9" id="KW-1133">Transmembrane helix</keyword>
<evidence type="ECO:0000256" key="11">
    <source>
        <dbReference type="SAM" id="SignalP"/>
    </source>
</evidence>
<evidence type="ECO:0000313" key="15">
    <source>
        <dbReference type="Proteomes" id="UP000077002"/>
    </source>
</evidence>
<dbReference type="GO" id="GO:0008483">
    <property type="term" value="F:transaminase activity"/>
    <property type="evidence" value="ECO:0007669"/>
    <property type="project" value="UniProtKB-KW"/>
</dbReference>